<proteinExistence type="predicted"/>
<name>A0ABW2YWQ7_9SPHI</name>
<evidence type="ECO:0000313" key="2">
    <source>
        <dbReference type="EMBL" id="MFD0749802.1"/>
    </source>
</evidence>
<accession>A0ABW2YWQ7</accession>
<dbReference type="SUPFAM" id="SSF55136">
    <property type="entry name" value="Probable bacterial effector-binding domain"/>
    <property type="match status" value="1"/>
</dbReference>
<keyword evidence="3" id="KW-1185">Reference proteome</keyword>
<evidence type="ECO:0000313" key="3">
    <source>
        <dbReference type="Proteomes" id="UP001596958"/>
    </source>
</evidence>
<dbReference type="PANTHER" id="PTHR36444:SF3">
    <property type="entry name" value="TRANSCRIPTIONAL ACTIVATOR, PUTATIVE-RELATED"/>
    <property type="match status" value="1"/>
</dbReference>
<dbReference type="SMART" id="SM00871">
    <property type="entry name" value="AraC_E_bind"/>
    <property type="match status" value="1"/>
</dbReference>
<evidence type="ECO:0000259" key="1">
    <source>
        <dbReference type="SMART" id="SM00871"/>
    </source>
</evidence>
<dbReference type="Proteomes" id="UP001596958">
    <property type="component" value="Unassembled WGS sequence"/>
</dbReference>
<feature type="domain" description="AraC effector-binding" evidence="1">
    <location>
        <begin position="1"/>
        <end position="157"/>
    </location>
</feature>
<dbReference type="RefSeq" id="WP_377098478.1">
    <property type="nucleotide sequence ID" value="NZ_JBHTHU010000005.1"/>
</dbReference>
<organism evidence="2 3">
    <name type="scientific">Mucilaginibacter calamicampi</name>
    <dbReference type="NCBI Taxonomy" id="1302352"/>
    <lineage>
        <taxon>Bacteria</taxon>
        <taxon>Pseudomonadati</taxon>
        <taxon>Bacteroidota</taxon>
        <taxon>Sphingobacteriia</taxon>
        <taxon>Sphingobacteriales</taxon>
        <taxon>Sphingobacteriaceae</taxon>
        <taxon>Mucilaginibacter</taxon>
    </lineage>
</organism>
<dbReference type="InterPro" id="IPR011256">
    <property type="entry name" value="Reg_factor_effector_dom_sf"/>
</dbReference>
<dbReference type="InterPro" id="IPR053182">
    <property type="entry name" value="YobU-like_regulator"/>
</dbReference>
<reference evidence="3" key="1">
    <citation type="journal article" date="2019" name="Int. J. Syst. Evol. Microbiol.">
        <title>The Global Catalogue of Microorganisms (GCM) 10K type strain sequencing project: providing services to taxonomists for standard genome sequencing and annotation.</title>
        <authorList>
            <consortium name="The Broad Institute Genomics Platform"/>
            <consortium name="The Broad Institute Genome Sequencing Center for Infectious Disease"/>
            <person name="Wu L."/>
            <person name="Ma J."/>
        </authorList>
    </citation>
    <scope>NUCLEOTIDE SEQUENCE [LARGE SCALE GENOMIC DNA]</scope>
    <source>
        <strain evidence="3">CCUG 63418</strain>
    </source>
</reference>
<sequence>MQPRFENIPSKTIVGTHVTMSFIHNKTGHLWQSFMPRRTEIKHQTDASLYSIEIYPTGFFDDIKPTNEFEKWAGVEVSDGSDQPNGMERLTIPAGLYAVFTHRGPASAGPQTYQYIFGVWLPGSEYEIDERPHFALMDEKYKHEQPDSEEDIYIPVKSRQF</sequence>
<dbReference type="InterPro" id="IPR029442">
    <property type="entry name" value="GyrI-like"/>
</dbReference>
<dbReference type="PANTHER" id="PTHR36444">
    <property type="entry name" value="TRANSCRIPTIONAL REGULATOR PROTEIN YOBU-RELATED"/>
    <property type="match status" value="1"/>
</dbReference>
<dbReference type="Gene3D" id="3.20.80.10">
    <property type="entry name" value="Regulatory factor, effector binding domain"/>
    <property type="match status" value="1"/>
</dbReference>
<dbReference type="Pfam" id="PF06445">
    <property type="entry name" value="GyrI-like"/>
    <property type="match status" value="1"/>
</dbReference>
<dbReference type="EMBL" id="JBHTHU010000005">
    <property type="protein sequence ID" value="MFD0749802.1"/>
    <property type="molecule type" value="Genomic_DNA"/>
</dbReference>
<protein>
    <submittedName>
        <fullName evidence="2">GyrI-like domain-containing protein</fullName>
    </submittedName>
</protein>
<dbReference type="InterPro" id="IPR010499">
    <property type="entry name" value="AraC_E-bd"/>
</dbReference>
<gene>
    <name evidence="2" type="ORF">ACFQZS_06590</name>
</gene>
<comment type="caution">
    <text evidence="2">The sequence shown here is derived from an EMBL/GenBank/DDBJ whole genome shotgun (WGS) entry which is preliminary data.</text>
</comment>